<sequence length="434" mass="48197">ISCIVLPCNFCSFFPKQLIARFIRIYSMLLFTLLLLAPFADTYVRLQNSILYDEQDFAGVNEISTNICAKGCKAYATIVTNADNLRLTQNIHVFDPNTREDFSVAYLSTLYLQGTDNEKAYLEMGNAPLITISNKNLHLESAPLALWIVSTESPYFRDAEVYEPLQFRRRKAPAPGPIMILSASPFTLTMQPGDENAILARTTGFDAIDRNNVDGCYTALDTDFSDGFGGLTLAINGPLLTLIFDTAKYPNANVEISGNTEFDFDRYPTPNKPVFISSAGFVCGSFSSSQVYRSSELKKNPEYTLRTPNNKEMRISFDIDVVSDLQHPVTIFDLVSQTDLGFYGNFKDKTNSVQLSMATSRVSVTFTPGPGDSFFGMRVSADEMEKSTTKTTTTMENDQKSSTMTSSTIVVTTSSAAFRRFMLSMLLVIALRSK</sequence>
<protein>
    <submittedName>
        <fullName evidence="2">Uncharacterized protein</fullName>
    </submittedName>
</protein>
<feature type="non-terminal residue" evidence="2">
    <location>
        <position position="1"/>
    </location>
</feature>
<keyword evidence="1" id="KW-0472">Membrane</keyword>
<evidence type="ECO:0000313" key="3">
    <source>
        <dbReference type="Proteomes" id="UP001328107"/>
    </source>
</evidence>
<feature type="transmembrane region" description="Helical" evidence="1">
    <location>
        <begin position="22"/>
        <end position="40"/>
    </location>
</feature>
<dbReference type="EMBL" id="BTRK01000006">
    <property type="protein sequence ID" value="GMR62235.1"/>
    <property type="molecule type" value="Genomic_DNA"/>
</dbReference>
<keyword evidence="3" id="KW-1185">Reference proteome</keyword>
<dbReference type="AlphaFoldDB" id="A0AAN5IFC6"/>
<comment type="caution">
    <text evidence="2">The sequence shown here is derived from an EMBL/GenBank/DDBJ whole genome shotgun (WGS) entry which is preliminary data.</text>
</comment>
<reference evidence="3" key="1">
    <citation type="submission" date="2022-10" db="EMBL/GenBank/DDBJ databases">
        <title>Genome assembly of Pristionchus species.</title>
        <authorList>
            <person name="Yoshida K."/>
            <person name="Sommer R.J."/>
        </authorList>
    </citation>
    <scope>NUCLEOTIDE SEQUENCE [LARGE SCALE GENOMIC DNA]</scope>
    <source>
        <strain evidence="3">RS5460</strain>
    </source>
</reference>
<organism evidence="2 3">
    <name type="scientific">Pristionchus mayeri</name>
    <dbReference type="NCBI Taxonomy" id="1317129"/>
    <lineage>
        <taxon>Eukaryota</taxon>
        <taxon>Metazoa</taxon>
        <taxon>Ecdysozoa</taxon>
        <taxon>Nematoda</taxon>
        <taxon>Chromadorea</taxon>
        <taxon>Rhabditida</taxon>
        <taxon>Rhabditina</taxon>
        <taxon>Diplogasteromorpha</taxon>
        <taxon>Diplogasteroidea</taxon>
        <taxon>Neodiplogasteridae</taxon>
        <taxon>Pristionchus</taxon>
    </lineage>
</organism>
<evidence type="ECO:0000313" key="2">
    <source>
        <dbReference type="EMBL" id="GMR62235.1"/>
    </source>
</evidence>
<keyword evidence="1" id="KW-0812">Transmembrane</keyword>
<keyword evidence="1" id="KW-1133">Transmembrane helix</keyword>
<gene>
    <name evidence="2" type="ORF">PMAYCL1PPCAC_32430</name>
</gene>
<proteinExistence type="predicted"/>
<evidence type="ECO:0000256" key="1">
    <source>
        <dbReference type="SAM" id="Phobius"/>
    </source>
</evidence>
<accession>A0AAN5IFC6</accession>
<dbReference type="Proteomes" id="UP001328107">
    <property type="component" value="Unassembled WGS sequence"/>
</dbReference>
<name>A0AAN5IFC6_9BILA</name>